<sequence>MILVIDFGEHCPGGNYVIQTTEGERIAQLLSGYIDIIMRKQRNREAALLEGDEESTIVEENVEPEKANLIQNLTGTLPTRHRVEEVSLAHSGVLRPAAGAINNLLRNNFNQIASTSHTAIPVALQGPGSATLQQASGSTVSKFLFSCIQC</sequence>
<evidence type="ECO:0000313" key="3">
    <source>
        <dbReference type="Proteomes" id="UP000784294"/>
    </source>
</evidence>
<dbReference type="PANTHER" id="PTHR19981:SF1">
    <property type="entry name" value="RHEA, ISOFORM B"/>
    <property type="match status" value="1"/>
</dbReference>
<dbReference type="AlphaFoldDB" id="A0A448WMZ1"/>
<dbReference type="InterPro" id="IPR002404">
    <property type="entry name" value="IRS_PTB"/>
</dbReference>
<name>A0A448WMZ1_9PLAT</name>
<keyword evidence="3" id="KW-1185">Reference proteome</keyword>
<gene>
    <name evidence="2" type="ORF">PXEA_LOCUS9186</name>
</gene>
<dbReference type="Proteomes" id="UP000784294">
    <property type="component" value="Unassembled WGS sequence"/>
</dbReference>
<reference evidence="2" key="1">
    <citation type="submission" date="2018-11" db="EMBL/GenBank/DDBJ databases">
        <authorList>
            <consortium name="Pathogen Informatics"/>
        </authorList>
    </citation>
    <scope>NUCLEOTIDE SEQUENCE</scope>
</reference>
<dbReference type="PANTHER" id="PTHR19981">
    <property type="entry name" value="TALIN"/>
    <property type="match status" value="1"/>
</dbReference>
<dbReference type="Gene3D" id="2.30.29.30">
    <property type="entry name" value="Pleckstrin-homology domain (PH domain)/Phosphotyrosine-binding domain (PTB)"/>
    <property type="match status" value="1"/>
</dbReference>
<comment type="caution">
    <text evidence="2">The sequence shown here is derived from an EMBL/GenBank/DDBJ whole genome shotgun (WGS) entry which is preliminary data.</text>
</comment>
<dbReference type="GO" id="GO:0005886">
    <property type="term" value="C:plasma membrane"/>
    <property type="evidence" value="ECO:0007669"/>
    <property type="project" value="TreeGrafter"/>
</dbReference>
<feature type="domain" description="IRS-type PTB" evidence="1">
    <location>
        <begin position="4"/>
        <end position="38"/>
    </location>
</feature>
<protein>
    <recommendedName>
        <fullName evidence="1">IRS-type PTB domain-containing protein</fullName>
    </recommendedName>
</protein>
<dbReference type="GO" id="GO:0030036">
    <property type="term" value="P:actin cytoskeleton organization"/>
    <property type="evidence" value="ECO:0007669"/>
    <property type="project" value="TreeGrafter"/>
</dbReference>
<evidence type="ECO:0000313" key="2">
    <source>
        <dbReference type="EMBL" id="VEL15746.1"/>
    </source>
</evidence>
<evidence type="ECO:0000259" key="1">
    <source>
        <dbReference type="Pfam" id="PF02174"/>
    </source>
</evidence>
<accession>A0A448WMZ1</accession>
<dbReference type="EMBL" id="CAAALY010025730">
    <property type="protein sequence ID" value="VEL15746.1"/>
    <property type="molecule type" value="Genomic_DNA"/>
</dbReference>
<dbReference type="GO" id="GO:0005737">
    <property type="term" value="C:cytoplasm"/>
    <property type="evidence" value="ECO:0007669"/>
    <property type="project" value="TreeGrafter"/>
</dbReference>
<organism evidence="2 3">
    <name type="scientific">Protopolystoma xenopodis</name>
    <dbReference type="NCBI Taxonomy" id="117903"/>
    <lineage>
        <taxon>Eukaryota</taxon>
        <taxon>Metazoa</taxon>
        <taxon>Spiralia</taxon>
        <taxon>Lophotrochozoa</taxon>
        <taxon>Platyhelminthes</taxon>
        <taxon>Monogenea</taxon>
        <taxon>Polyopisthocotylea</taxon>
        <taxon>Polystomatidea</taxon>
        <taxon>Polystomatidae</taxon>
        <taxon>Protopolystoma</taxon>
    </lineage>
</organism>
<proteinExistence type="predicted"/>
<dbReference type="InterPro" id="IPR011993">
    <property type="entry name" value="PH-like_dom_sf"/>
</dbReference>
<dbReference type="Pfam" id="PF02174">
    <property type="entry name" value="IRS"/>
    <property type="match status" value="1"/>
</dbReference>
<dbReference type="OrthoDB" id="10262320at2759"/>
<dbReference type="GO" id="GO:0098609">
    <property type="term" value="P:cell-cell adhesion"/>
    <property type="evidence" value="ECO:0007669"/>
    <property type="project" value="TreeGrafter"/>
</dbReference>